<accession>A0AAF5HZ46</accession>
<proteinExistence type="predicted"/>
<dbReference type="AlphaFoldDB" id="A0AAF5HZ46"/>
<feature type="transmembrane region" description="Helical" evidence="1">
    <location>
        <begin position="124"/>
        <end position="145"/>
    </location>
</feature>
<evidence type="ECO:0000256" key="1">
    <source>
        <dbReference type="SAM" id="Phobius"/>
    </source>
</evidence>
<sequence length="149" mass="17585">NFKFLYYYFICQVLVLRFKSRTFFDIIYGYWSFIRTRIFNFSIKDLQILLYTMNKTEVDIGEIYYNNDGIQGAKGSQNLIECWNLEWCRIIKGRIQHNAVIWKIFAFSFPCFIFSFGVKFSVGSVSFCLVVNGFSFSFINSLLTISGMM</sequence>
<keyword evidence="1" id="KW-0812">Transmembrane</keyword>
<evidence type="ECO:0000313" key="2">
    <source>
        <dbReference type="Proteomes" id="UP000035681"/>
    </source>
</evidence>
<keyword evidence="1" id="KW-1133">Transmembrane helix</keyword>
<protein>
    <submittedName>
        <fullName evidence="3 4">Uncharacterized protein</fullName>
    </submittedName>
</protein>
<keyword evidence="1" id="KW-0472">Membrane</keyword>
<evidence type="ECO:0000313" key="4">
    <source>
        <dbReference type="WBParaSite" id="TCONS_00004981.p1"/>
    </source>
</evidence>
<dbReference type="WBParaSite" id="TCONS_00004981.p1">
    <property type="protein sequence ID" value="TCONS_00004981.p1"/>
    <property type="gene ID" value="XLOC_003276"/>
</dbReference>
<reference evidence="3 4" key="1">
    <citation type="submission" date="2024-02" db="UniProtKB">
        <authorList>
            <consortium name="WormBaseParasite"/>
        </authorList>
    </citation>
    <scope>IDENTIFICATION</scope>
</reference>
<keyword evidence="2" id="KW-1185">Reference proteome</keyword>
<dbReference type="Proteomes" id="UP000035681">
    <property type="component" value="Unplaced"/>
</dbReference>
<dbReference type="WBParaSite" id="TCONS_00004305.p1">
    <property type="protein sequence ID" value="TCONS_00004305.p1"/>
    <property type="gene ID" value="XLOC_001582"/>
</dbReference>
<feature type="transmembrane region" description="Helical" evidence="1">
    <location>
        <begin position="99"/>
        <end position="118"/>
    </location>
</feature>
<name>A0AAF5HZ46_STRER</name>
<organism evidence="2 3">
    <name type="scientific">Strongyloides stercoralis</name>
    <name type="common">Threadworm</name>
    <dbReference type="NCBI Taxonomy" id="6248"/>
    <lineage>
        <taxon>Eukaryota</taxon>
        <taxon>Metazoa</taxon>
        <taxon>Ecdysozoa</taxon>
        <taxon>Nematoda</taxon>
        <taxon>Chromadorea</taxon>
        <taxon>Rhabditida</taxon>
        <taxon>Tylenchina</taxon>
        <taxon>Panagrolaimomorpha</taxon>
        <taxon>Strongyloidoidea</taxon>
        <taxon>Strongyloididae</taxon>
        <taxon>Strongyloides</taxon>
    </lineage>
</organism>
<evidence type="ECO:0000313" key="3">
    <source>
        <dbReference type="WBParaSite" id="TCONS_00004305.p1"/>
    </source>
</evidence>